<dbReference type="PANTHER" id="PTHR34524:SF6">
    <property type="entry name" value="CALCYPHOSINE LIKE"/>
    <property type="match status" value="1"/>
</dbReference>
<evidence type="ECO:0000259" key="4">
    <source>
        <dbReference type="PROSITE" id="PS50222"/>
    </source>
</evidence>
<keyword evidence="6" id="KW-1185">Reference proteome</keyword>
<proteinExistence type="predicted"/>
<accession>A0AAU9J229</accession>
<dbReference type="InterPro" id="IPR051581">
    <property type="entry name" value="Ca-bind"/>
</dbReference>
<dbReference type="PROSITE" id="PS00018">
    <property type="entry name" value="EF_HAND_1"/>
    <property type="match status" value="5"/>
</dbReference>
<dbReference type="InterPro" id="IPR002048">
    <property type="entry name" value="EF_hand_dom"/>
</dbReference>
<gene>
    <name evidence="5" type="ORF">BSTOLATCC_MIC20481</name>
</gene>
<dbReference type="SMART" id="SM00054">
    <property type="entry name" value="EFh"/>
    <property type="match status" value="6"/>
</dbReference>
<name>A0AAU9J229_9CILI</name>
<dbReference type="GO" id="GO:0005509">
    <property type="term" value="F:calcium ion binding"/>
    <property type="evidence" value="ECO:0007669"/>
    <property type="project" value="InterPro"/>
</dbReference>
<evidence type="ECO:0000313" key="6">
    <source>
        <dbReference type="Proteomes" id="UP001162131"/>
    </source>
</evidence>
<dbReference type="EMBL" id="CAJZBQ010000020">
    <property type="protein sequence ID" value="CAG9317997.1"/>
    <property type="molecule type" value="Genomic_DNA"/>
</dbReference>
<dbReference type="Proteomes" id="UP001162131">
    <property type="component" value="Unassembled WGS sequence"/>
</dbReference>
<feature type="domain" description="EF-hand" evidence="4">
    <location>
        <begin position="60"/>
        <end position="95"/>
    </location>
</feature>
<dbReference type="InterPro" id="IPR011992">
    <property type="entry name" value="EF-hand-dom_pair"/>
</dbReference>
<feature type="domain" description="EF-hand" evidence="4">
    <location>
        <begin position="362"/>
        <end position="397"/>
    </location>
</feature>
<dbReference type="PANTHER" id="PTHR34524">
    <property type="entry name" value="CALCYPHOSIN"/>
    <property type="match status" value="1"/>
</dbReference>
<dbReference type="Pfam" id="PF13499">
    <property type="entry name" value="EF-hand_7"/>
    <property type="match status" value="3"/>
</dbReference>
<organism evidence="5 6">
    <name type="scientific">Blepharisma stoltei</name>
    <dbReference type="NCBI Taxonomy" id="1481888"/>
    <lineage>
        <taxon>Eukaryota</taxon>
        <taxon>Sar</taxon>
        <taxon>Alveolata</taxon>
        <taxon>Ciliophora</taxon>
        <taxon>Postciliodesmatophora</taxon>
        <taxon>Heterotrichea</taxon>
        <taxon>Heterotrichida</taxon>
        <taxon>Blepharismidae</taxon>
        <taxon>Blepharisma</taxon>
    </lineage>
</organism>
<evidence type="ECO:0000256" key="3">
    <source>
        <dbReference type="ARBA" id="ARBA00022837"/>
    </source>
</evidence>
<evidence type="ECO:0000256" key="1">
    <source>
        <dbReference type="ARBA" id="ARBA00022723"/>
    </source>
</evidence>
<keyword evidence="3" id="KW-0106">Calcium</keyword>
<sequence>MDLTNKISSLQNRLRAGLHANKIDGLEKAIQLFYECDSDRNNSLNRAKFETFLNKTGLFLPTQELNDLFRFFNKSRSGEVTESELVSGLQLNLSESRLTAVNRAWQNLDFERRGALPLEQLYKLYNENQHPRVLAREKTPEAIRQDFQSSIRKYAQNQSISKPSFISYYTSVNSTIPAEQERFFTNLLVGCWNFSSAQSLVPLPRIEQIEEMIYEKIRQRCKGDEDEGRAMLKTFRHFDRDRSGSISLDEFKRCLENWGCVFTEIEIRSLFDKFDADHSGFLDYEEFSGHFAKKGAAGRHQFLPKEEFPADALNKVKSELLRRGTNGIRGLGIVFRRMDRSRDRNLSHSEFEWGLRENGHMLSPVDVDKLFKFFDRNKDGKVSYDEFLYALRGDLNSRRKRLIDLAYQKLDKNGDGHVTLEDMRIAYDVSFHPEFQAGTKTRDQILTEFMSQWDTIKQDGIVSVEEFEEYYKDVSASIDRDDEFELMIRNAWHIVGGEGWCENTTIPRYLETDAAGNQKVVMAKGSETFNYGKSQKRFWGGDI</sequence>
<comment type="caution">
    <text evidence="5">The sequence shown here is derived from an EMBL/GenBank/DDBJ whole genome shotgun (WGS) entry which is preliminary data.</text>
</comment>
<dbReference type="PROSITE" id="PS50222">
    <property type="entry name" value="EF_HAND_2"/>
    <property type="match status" value="5"/>
</dbReference>
<feature type="domain" description="EF-hand" evidence="4">
    <location>
        <begin position="226"/>
        <end position="261"/>
    </location>
</feature>
<reference evidence="5" key="1">
    <citation type="submission" date="2021-09" db="EMBL/GenBank/DDBJ databases">
        <authorList>
            <consortium name="AG Swart"/>
            <person name="Singh M."/>
            <person name="Singh A."/>
            <person name="Seah K."/>
            <person name="Emmerich C."/>
        </authorList>
    </citation>
    <scope>NUCLEOTIDE SEQUENCE</scope>
    <source>
        <strain evidence="5">ATCC30299</strain>
    </source>
</reference>
<keyword evidence="2" id="KW-0677">Repeat</keyword>
<dbReference type="SUPFAM" id="SSF47473">
    <property type="entry name" value="EF-hand"/>
    <property type="match status" value="2"/>
</dbReference>
<protein>
    <recommendedName>
        <fullName evidence="4">EF-hand domain-containing protein</fullName>
    </recommendedName>
</protein>
<feature type="domain" description="EF-hand" evidence="4">
    <location>
        <begin position="262"/>
        <end position="297"/>
    </location>
</feature>
<dbReference type="AlphaFoldDB" id="A0AAU9J229"/>
<dbReference type="Gene3D" id="1.10.238.10">
    <property type="entry name" value="EF-hand"/>
    <property type="match status" value="5"/>
</dbReference>
<evidence type="ECO:0000256" key="2">
    <source>
        <dbReference type="ARBA" id="ARBA00022737"/>
    </source>
</evidence>
<feature type="domain" description="EF-hand" evidence="4">
    <location>
        <begin position="398"/>
        <end position="433"/>
    </location>
</feature>
<dbReference type="InterPro" id="IPR018247">
    <property type="entry name" value="EF_Hand_1_Ca_BS"/>
</dbReference>
<evidence type="ECO:0000313" key="5">
    <source>
        <dbReference type="EMBL" id="CAG9317997.1"/>
    </source>
</evidence>
<keyword evidence="1" id="KW-0479">Metal-binding</keyword>